<dbReference type="PANTHER" id="PTHR43775">
    <property type="entry name" value="FATTY ACID SYNTHASE"/>
    <property type="match status" value="1"/>
</dbReference>
<evidence type="ECO:0000256" key="12">
    <source>
        <dbReference type="ARBA" id="ARBA00023098"/>
    </source>
</evidence>
<dbReference type="InterPro" id="IPR001227">
    <property type="entry name" value="Ac_transferase_dom_sf"/>
</dbReference>
<dbReference type="InterPro" id="IPR014031">
    <property type="entry name" value="Ketoacyl_synth_C"/>
</dbReference>
<keyword evidence="8" id="KW-0276">Fatty acid metabolism</keyword>
<evidence type="ECO:0000256" key="15">
    <source>
        <dbReference type="ARBA" id="ARBA00044883"/>
    </source>
</evidence>
<evidence type="ECO:0000256" key="9">
    <source>
        <dbReference type="ARBA" id="ARBA00022857"/>
    </source>
</evidence>
<evidence type="ECO:0000313" key="18">
    <source>
        <dbReference type="RefSeq" id="XP_030763481.1"/>
    </source>
</evidence>
<evidence type="ECO:0000256" key="3">
    <source>
        <dbReference type="ARBA" id="ARBA00022450"/>
    </source>
</evidence>
<keyword evidence="5" id="KW-0597">Phosphoprotein</keyword>
<evidence type="ECO:0000259" key="16">
    <source>
        <dbReference type="PROSITE" id="PS52004"/>
    </source>
</evidence>
<dbReference type="SMART" id="SM00827">
    <property type="entry name" value="PKS_AT"/>
    <property type="match status" value="1"/>
</dbReference>
<evidence type="ECO:0000313" key="17">
    <source>
        <dbReference type="Proteomes" id="UP000504635"/>
    </source>
</evidence>
<dbReference type="SUPFAM" id="SSF53901">
    <property type="entry name" value="Thiolase-like"/>
    <property type="match status" value="2"/>
</dbReference>
<dbReference type="InterPro" id="IPR050091">
    <property type="entry name" value="PKS_NRPS_Biosynth_Enz"/>
</dbReference>
<evidence type="ECO:0000256" key="2">
    <source>
        <dbReference type="ARBA" id="ARBA00018769"/>
    </source>
</evidence>
<evidence type="ECO:0000256" key="6">
    <source>
        <dbReference type="ARBA" id="ARBA00022679"/>
    </source>
</evidence>
<dbReference type="InParanoid" id="A0A6J2YJM5"/>
<evidence type="ECO:0000256" key="4">
    <source>
        <dbReference type="ARBA" id="ARBA00022516"/>
    </source>
</evidence>
<dbReference type="Pfam" id="PF00698">
    <property type="entry name" value="Acyl_transf_1"/>
    <property type="match status" value="1"/>
</dbReference>
<keyword evidence="6" id="KW-0808">Transferase</keyword>
<evidence type="ECO:0000256" key="5">
    <source>
        <dbReference type="ARBA" id="ARBA00022553"/>
    </source>
</evidence>
<evidence type="ECO:0000256" key="1">
    <source>
        <dbReference type="ARBA" id="ARBA00012873"/>
    </source>
</evidence>
<dbReference type="SMART" id="SM00825">
    <property type="entry name" value="PKS_KS"/>
    <property type="match status" value="1"/>
</dbReference>
<reference evidence="18" key="1">
    <citation type="submission" date="2025-08" db="UniProtKB">
        <authorList>
            <consortium name="RefSeq"/>
        </authorList>
    </citation>
    <scope>IDENTIFICATION</scope>
    <source>
        <tissue evidence="18">Gonads</tissue>
    </source>
</reference>
<evidence type="ECO:0000256" key="13">
    <source>
        <dbReference type="ARBA" id="ARBA00023160"/>
    </source>
</evidence>
<dbReference type="EC" id="2.3.1.85" evidence="1"/>
<dbReference type="InterPro" id="IPR018201">
    <property type="entry name" value="Ketoacyl_synth_AS"/>
</dbReference>
<dbReference type="PROSITE" id="PS52004">
    <property type="entry name" value="KS3_2"/>
    <property type="match status" value="1"/>
</dbReference>
<dbReference type="PROSITE" id="PS00606">
    <property type="entry name" value="KS3_1"/>
    <property type="match status" value="1"/>
</dbReference>
<feature type="domain" description="Ketosynthase family 3 (KS3)" evidence="16">
    <location>
        <begin position="1"/>
        <end position="380"/>
    </location>
</feature>
<dbReference type="GO" id="GO:0016491">
    <property type="term" value="F:oxidoreductase activity"/>
    <property type="evidence" value="ECO:0007669"/>
    <property type="project" value="UniProtKB-KW"/>
</dbReference>
<keyword evidence="12" id="KW-0443">Lipid metabolism</keyword>
<dbReference type="Gene3D" id="3.40.366.10">
    <property type="entry name" value="Malonyl-Coenzyme A Acyl Carrier Protein, domain 2"/>
    <property type="match status" value="1"/>
</dbReference>
<keyword evidence="9" id="KW-0521">NADP</keyword>
<keyword evidence="4" id="KW-0444">Lipid biosynthesis</keyword>
<dbReference type="UniPathway" id="UPA00094"/>
<dbReference type="SUPFAM" id="SSF52151">
    <property type="entry name" value="FabD/lysophospholipase-like"/>
    <property type="match status" value="1"/>
</dbReference>
<dbReference type="Proteomes" id="UP000504635">
    <property type="component" value="Unplaced"/>
</dbReference>
<dbReference type="InterPro" id="IPR016035">
    <property type="entry name" value="Acyl_Trfase/lysoPLipase"/>
</dbReference>
<dbReference type="Gene3D" id="3.30.70.3290">
    <property type="match status" value="1"/>
</dbReference>
<dbReference type="SUPFAM" id="SSF55048">
    <property type="entry name" value="Probable ACP-binding domain of malonyl-CoA ACP transacylase"/>
    <property type="match status" value="1"/>
</dbReference>
<keyword evidence="3" id="KW-0596">Phosphopantetheine</keyword>
<gene>
    <name evidence="18" type="primary">LOC115888053</name>
</gene>
<dbReference type="Pfam" id="PF00109">
    <property type="entry name" value="ketoacyl-synt"/>
    <property type="match status" value="1"/>
</dbReference>
<evidence type="ECO:0000256" key="10">
    <source>
        <dbReference type="ARBA" id="ARBA00023002"/>
    </source>
</evidence>
<evidence type="ECO:0000256" key="11">
    <source>
        <dbReference type="ARBA" id="ARBA00023027"/>
    </source>
</evidence>
<evidence type="ECO:0000256" key="8">
    <source>
        <dbReference type="ARBA" id="ARBA00022832"/>
    </source>
</evidence>
<dbReference type="InterPro" id="IPR014043">
    <property type="entry name" value="Acyl_transferase_dom"/>
</dbReference>
<keyword evidence="11" id="KW-0520">NAD</keyword>
<keyword evidence="14" id="KW-0511">Multifunctional enzyme</keyword>
<dbReference type="GeneID" id="115888053"/>
<comment type="catalytic activity">
    <reaction evidence="15">
        <text>acetyl-CoA + n malonyl-CoA + 2n NADPH + 2n H(+) = a long-chain fatty acid + (n+1) CoA + n CO2 + 2n NADP(+).</text>
        <dbReference type="EC" id="2.3.1.85"/>
    </reaction>
</comment>
<proteinExistence type="predicted"/>
<dbReference type="AlphaFoldDB" id="A0A6J2YJM5"/>
<evidence type="ECO:0000256" key="7">
    <source>
        <dbReference type="ARBA" id="ARBA00022801"/>
    </source>
</evidence>
<dbReference type="GO" id="GO:0004315">
    <property type="term" value="F:3-oxoacyl-[acyl-carrier-protein] synthase activity"/>
    <property type="evidence" value="ECO:0007669"/>
    <property type="project" value="InterPro"/>
</dbReference>
<dbReference type="Gene3D" id="3.40.47.10">
    <property type="match status" value="1"/>
</dbReference>
<dbReference type="InterPro" id="IPR016039">
    <property type="entry name" value="Thiolase-like"/>
</dbReference>
<accession>A0A6J2YJM5</accession>
<dbReference type="GO" id="GO:0006633">
    <property type="term" value="P:fatty acid biosynthetic process"/>
    <property type="evidence" value="ECO:0007669"/>
    <property type="project" value="UniProtKB-UniPathway"/>
</dbReference>
<dbReference type="GO" id="GO:0004312">
    <property type="term" value="F:fatty acid synthase activity"/>
    <property type="evidence" value="ECO:0007669"/>
    <property type="project" value="UniProtKB-EC"/>
</dbReference>
<dbReference type="InterPro" id="IPR020841">
    <property type="entry name" value="PKS_Beta-ketoAc_synthase_dom"/>
</dbReference>
<name>A0A6J2YJM5_SITOR</name>
<dbReference type="InterPro" id="IPR014030">
    <property type="entry name" value="Ketoacyl_synth_N"/>
</dbReference>
<keyword evidence="13" id="KW-0275">Fatty acid biosynthesis</keyword>
<protein>
    <recommendedName>
        <fullName evidence="2">Fatty acid synthase</fullName>
        <ecNumber evidence="1">2.3.1.85</ecNumber>
    </recommendedName>
</protein>
<dbReference type="GO" id="GO:0016787">
    <property type="term" value="F:hydrolase activity"/>
    <property type="evidence" value="ECO:0007669"/>
    <property type="project" value="UniProtKB-KW"/>
</dbReference>
<organism evidence="17 18">
    <name type="scientific">Sitophilus oryzae</name>
    <name type="common">Rice weevil</name>
    <name type="synonym">Curculio oryzae</name>
    <dbReference type="NCBI Taxonomy" id="7048"/>
    <lineage>
        <taxon>Eukaryota</taxon>
        <taxon>Metazoa</taxon>
        <taxon>Ecdysozoa</taxon>
        <taxon>Arthropoda</taxon>
        <taxon>Hexapoda</taxon>
        <taxon>Insecta</taxon>
        <taxon>Pterygota</taxon>
        <taxon>Neoptera</taxon>
        <taxon>Endopterygota</taxon>
        <taxon>Coleoptera</taxon>
        <taxon>Polyphaga</taxon>
        <taxon>Cucujiformia</taxon>
        <taxon>Curculionidae</taxon>
        <taxon>Dryophthorinae</taxon>
        <taxon>Sitophilus</taxon>
    </lineage>
</organism>
<dbReference type="InterPro" id="IPR016036">
    <property type="entry name" value="Malonyl_transacylase_ACP-bd"/>
</dbReference>
<keyword evidence="10" id="KW-0560">Oxidoreductase</keyword>
<dbReference type="CDD" id="cd00833">
    <property type="entry name" value="PKS"/>
    <property type="match status" value="1"/>
</dbReference>
<dbReference type="KEGG" id="soy:115888053"/>
<evidence type="ECO:0000256" key="14">
    <source>
        <dbReference type="ARBA" id="ARBA00023268"/>
    </source>
</evidence>
<keyword evidence="7" id="KW-0378">Hydrolase</keyword>
<keyword evidence="17" id="KW-1185">Reference proteome</keyword>
<dbReference type="OrthoDB" id="329835at2759"/>
<sequence>MLKKEPIRYYENTCTSTYNTPKRTGKINGVENFDASFFGIPPRLANFIEPRHRIVFETVFEAMVDAGYNPKEFRGSNMGVFVGCSNFGAEEIYSDADNTFGYSAFGCVISQLANRISFCFDLKGPSFTIDTACSSSFYALANAVNAIESGRIDAAIVAAVNINFSPNQIKSFNLLNVLSKEGKSKVFSADRDGYVKSEAVVTILLQKKTACRRLYATVLGADVNCDGYKSEGISFPSKEFQSSLIKSVFESKNLNVNDVDYVEMHGTEPPYLLDLLNLIWDMQKYSVLGTNPLKEIQKYDTKKRPIWFIYSGMGSQWSGMGKDLMKLDVFRKTFKKCANALRPYNVDLEKVILSDDPSVLDDIVNCFSSIAAVSIALTDVLKSFGIEADYFAGHSLGETGCAYYNGGITAEQATLIGFARGYTTLQAKCKQNGQMAAVGLGKDECLSLLPEGVYIACVNGFKNVTVSGEKTKVKEFVEDLTNRGIFARLVPTANYAFHSKYVSEAVPILKDFVDKLIPNPKPRSPKWISSSWDEDDSENPLSKLNSGDYHAHNYGNTVFFDQVLKQIPKDAILIEVSPHALLTPILRRELGPDITYLSLANRNSQDNVQHLLSNIGK</sequence>
<dbReference type="Pfam" id="PF02801">
    <property type="entry name" value="Ketoacyl-synt_C"/>
    <property type="match status" value="1"/>
</dbReference>
<dbReference type="PANTHER" id="PTHR43775:SF7">
    <property type="entry name" value="FATTY ACID SYNTHASE"/>
    <property type="match status" value="1"/>
</dbReference>
<dbReference type="RefSeq" id="XP_030763481.1">
    <property type="nucleotide sequence ID" value="XM_030907621.1"/>
</dbReference>